<accession>A0A4P6L3M7</accession>
<dbReference type="OrthoDB" id="8759770at2"/>
<organism evidence="2 3">
    <name type="scientific">Pseudoduganella lutea</name>
    <dbReference type="NCBI Taxonomy" id="321985"/>
    <lineage>
        <taxon>Bacteria</taxon>
        <taxon>Pseudomonadati</taxon>
        <taxon>Pseudomonadota</taxon>
        <taxon>Betaproteobacteria</taxon>
        <taxon>Burkholderiales</taxon>
        <taxon>Oxalobacteraceae</taxon>
        <taxon>Telluria group</taxon>
        <taxon>Pseudoduganella</taxon>
    </lineage>
</organism>
<dbReference type="EMBL" id="CP035913">
    <property type="protein sequence ID" value="QBE66256.1"/>
    <property type="molecule type" value="Genomic_DNA"/>
</dbReference>
<dbReference type="AlphaFoldDB" id="A0A4P6L3M7"/>
<gene>
    <name evidence="2" type="ORF">EWM63_27470</name>
</gene>
<keyword evidence="3" id="KW-1185">Reference proteome</keyword>
<dbReference type="Proteomes" id="UP000290637">
    <property type="component" value="Chromosome"/>
</dbReference>
<keyword evidence="1" id="KW-1133">Transmembrane helix</keyword>
<evidence type="ECO:0000313" key="3">
    <source>
        <dbReference type="Proteomes" id="UP000290637"/>
    </source>
</evidence>
<protein>
    <submittedName>
        <fullName evidence="2">Iron uptake protein</fullName>
    </submittedName>
</protein>
<proteinExistence type="predicted"/>
<reference evidence="2 3" key="1">
    <citation type="submission" date="2019-02" db="EMBL/GenBank/DDBJ databases">
        <title>Draft Genome Sequences of Six Type Strains of the Genus Massilia.</title>
        <authorList>
            <person name="Miess H."/>
            <person name="Frediansyhah A."/>
            <person name="Gross H."/>
        </authorList>
    </citation>
    <scope>NUCLEOTIDE SEQUENCE [LARGE SCALE GENOMIC DNA]</scope>
    <source>
        <strain evidence="2 3">DSM 17473</strain>
    </source>
</reference>
<dbReference type="RefSeq" id="WP_130189364.1">
    <property type="nucleotide sequence ID" value="NZ_CP035913.1"/>
</dbReference>
<keyword evidence="1" id="KW-0472">Membrane</keyword>
<name>A0A4P6L3M7_9BURK</name>
<feature type="transmembrane region" description="Helical" evidence="1">
    <location>
        <begin position="78"/>
        <end position="96"/>
    </location>
</feature>
<sequence>MAASTASTSFRFHIVSRTAAAVLGGYAFTWGVVAFGTALLFAAGMAFHDAEHLAYIVGFLVYLVAFLVSFAARSLPRVWLVLAGGGASLAVAASLLQQQLV</sequence>
<dbReference type="KEGG" id="plue:EWM63_27470"/>
<feature type="transmembrane region" description="Helical" evidence="1">
    <location>
        <begin position="53"/>
        <end position="72"/>
    </location>
</feature>
<evidence type="ECO:0000256" key="1">
    <source>
        <dbReference type="SAM" id="Phobius"/>
    </source>
</evidence>
<keyword evidence="1" id="KW-0812">Transmembrane</keyword>
<evidence type="ECO:0000313" key="2">
    <source>
        <dbReference type="EMBL" id="QBE66256.1"/>
    </source>
</evidence>
<feature type="transmembrane region" description="Helical" evidence="1">
    <location>
        <begin position="20"/>
        <end position="41"/>
    </location>
</feature>